<keyword evidence="1" id="KW-0812">Transmembrane</keyword>
<organism evidence="2 3">
    <name type="scientific">Belnapia rosea</name>
    <dbReference type="NCBI Taxonomy" id="938405"/>
    <lineage>
        <taxon>Bacteria</taxon>
        <taxon>Pseudomonadati</taxon>
        <taxon>Pseudomonadota</taxon>
        <taxon>Alphaproteobacteria</taxon>
        <taxon>Acetobacterales</taxon>
        <taxon>Roseomonadaceae</taxon>
        <taxon>Belnapia</taxon>
    </lineage>
</organism>
<keyword evidence="1" id="KW-1133">Transmembrane helix</keyword>
<proteinExistence type="predicted"/>
<dbReference type="Proteomes" id="UP000198925">
    <property type="component" value="Unassembled WGS sequence"/>
</dbReference>
<evidence type="ECO:0000313" key="3">
    <source>
        <dbReference type="Proteomes" id="UP000198925"/>
    </source>
</evidence>
<evidence type="ECO:0000313" key="2">
    <source>
        <dbReference type="EMBL" id="SDD11679.1"/>
    </source>
</evidence>
<accession>A0A1G6S4A0</accession>
<gene>
    <name evidence="2" type="ORF">SAMN04487779_1004270</name>
</gene>
<keyword evidence="1" id="KW-0472">Membrane</keyword>
<dbReference type="RefSeq" id="WP_090663239.1">
    <property type="nucleotide sequence ID" value="NZ_FMZX01000004.1"/>
</dbReference>
<dbReference type="AlphaFoldDB" id="A0A1G6S4A0"/>
<name>A0A1G6S4A0_9PROT</name>
<reference evidence="2 3" key="1">
    <citation type="submission" date="2016-10" db="EMBL/GenBank/DDBJ databases">
        <authorList>
            <person name="de Groot N.N."/>
        </authorList>
    </citation>
    <scope>NUCLEOTIDE SEQUENCE [LARGE SCALE GENOMIC DNA]</scope>
    <source>
        <strain evidence="2 3">CPCC 100156</strain>
    </source>
</reference>
<keyword evidence="3" id="KW-1185">Reference proteome</keyword>
<protein>
    <submittedName>
        <fullName evidence="2">Uncharacterized protein</fullName>
    </submittedName>
</protein>
<dbReference type="EMBL" id="FMZX01000004">
    <property type="protein sequence ID" value="SDD11679.1"/>
    <property type="molecule type" value="Genomic_DNA"/>
</dbReference>
<sequence length="90" mass="9523">MHAFLAWALGLIGGAFFSIGLGGMWAQVVAALRSPAFGGYSATGWLVPTLLLALAAAAWAGAALIWAARPRPRAILPRHLGRGTAFRRRR</sequence>
<feature type="transmembrane region" description="Helical" evidence="1">
    <location>
        <begin position="47"/>
        <end position="68"/>
    </location>
</feature>
<evidence type="ECO:0000256" key="1">
    <source>
        <dbReference type="SAM" id="Phobius"/>
    </source>
</evidence>